<dbReference type="EMBL" id="UOED01000105">
    <property type="protein sequence ID" value="VAV95902.1"/>
    <property type="molecule type" value="Genomic_DNA"/>
</dbReference>
<evidence type="ECO:0000313" key="7">
    <source>
        <dbReference type="EMBL" id="VAV95902.1"/>
    </source>
</evidence>
<dbReference type="Gene3D" id="1.10.101.10">
    <property type="entry name" value="PGBD-like superfamily/PGBD"/>
    <property type="match status" value="1"/>
</dbReference>
<dbReference type="PANTHER" id="PTHR30417">
    <property type="entry name" value="N-ACETYLMURAMOYL-L-ALANINE AMIDASE AMID"/>
    <property type="match status" value="1"/>
</dbReference>
<keyword evidence="4 7" id="KW-0378">Hydrolase</keyword>
<dbReference type="InterPro" id="IPR051206">
    <property type="entry name" value="NAMLAA_amidase_2"/>
</dbReference>
<protein>
    <recommendedName>
        <fullName evidence="3">N-acetylmuramoyl-L-alanine amidase</fullName>
        <ecNumber evidence="3">3.5.1.28</ecNumber>
    </recommendedName>
</protein>
<dbReference type="Pfam" id="PF01471">
    <property type="entry name" value="PG_binding_1"/>
    <property type="match status" value="1"/>
</dbReference>
<feature type="domain" description="N-acetylmuramoyl-L-alanine amidase" evidence="6">
    <location>
        <begin position="6"/>
        <end position="148"/>
    </location>
</feature>
<dbReference type="AlphaFoldDB" id="A0A3B0RWW8"/>
<dbReference type="SMART" id="SM00644">
    <property type="entry name" value="Ami_2"/>
    <property type="match status" value="1"/>
</dbReference>
<reference evidence="7" key="1">
    <citation type="submission" date="2018-06" db="EMBL/GenBank/DDBJ databases">
        <authorList>
            <person name="Zhirakovskaya E."/>
        </authorList>
    </citation>
    <scope>NUCLEOTIDE SEQUENCE</scope>
</reference>
<dbReference type="Pfam" id="PF01510">
    <property type="entry name" value="Amidase_2"/>
    <property type="match status" value="1"/>
</dbReference>
<dbReference type="InterPro" id="IPR002502">
    <property type="entry name" value="Amidase_domain"/>
</dbReference>
<evidence type="ECO:0000256" key="2">
    <source>
        <dbReference type="ARBA" id="ARBA00007553"/>
    </source>
</evidence>
<dbReference type="InterPro" id="IPR002477">
    <property type="entry name" value="Peptidoglycan-bd-like"/>
</dbReference>
<evidence type="ECO:0000256" key="5">
    <source>
        <dbReference type="ARBA" id="ARBA00023316"/>
    </source>
</evidence>
<evidence type="ECO:0000256" key="3">
    <source>
        <dbReference type="ARBA" id="ARBA00011901"/>
    </source>
</evidence>
<dbReference type="InterPro" id="IPR036366">
    <property type="entry name" value="PGBDSf"/>
</dbReference>
<evidence type="ECO:0000259" key="6">
    <source>
        <dbReference type="SMART" id="SM00644"/>
    </source>
</evidence>
<dbReference type="InterPro" id="IPR036505">
    <property type="entry name" value="Amidase/PGRP_sf"/>
</dbReference>
<gene>
    <name evidence="7" type="ORF">MNBD_ALPHA02-2252</name>
</gene>
<keyword evidence="5" id="KW-0961">Cell wall biogenesis/degradation</keyword>
<name>A0A3B0RWW8_9ZZZZ</name>
<comment type="catalytic activity">
    <reaction evidence="1">
        <text>Hydrolyzes the link between N-acetylmuramoyl residues and L-amino acid residues in certain cell-wall glycopeptides.</text>
        <dbReference type="EC" id="3.5.1.28"/>
    </reaction>
</comment>
<dbReference type="Gene3D" id="3.40.80.10">
    <property type="entry name" value="Peptidoglycan recognition protein-like"/>
    <property type="match status" value="1"/>
</dbReference>
<accession>A0A3B0RWW8</accession>
<dbReference type="CDD" id="cd06583">
    <property type="entry name" value="PGRP"/>
    <property type="match status" value="1"/>
</dbReference>
<dbReference type="InterPro" id="IPR036365">
    <property type="entry name" value="PGBD-like_sf"/>
</dbReference>
<dbReference type="GO" id="GO:0009254">
    <property type="term" value="P:peptidoglycan turnover"/>
    <property type="evidence" value="ECO:0007669"/>
    <property type="project" value="TreeGrafter"/>
</dbReference>
<comment type="similarity">
    <text evidence="2">Belongs to the N-acetylmuramoyl-L-alanine amidase 2 family.</text>
</comment>
<dbReference type="GO" id="GO:0071555">
    <property type="term" value="P:cell wall organization"/>
    <property type="evidence" value="ECO:0007669"/>
    <property type="project" value="UniProtKB-KW"/>
</dbReference>
<evidence type="ECO:0000256" key="4">
    <source>
        <dbReference type="ARBA" id="ARBA00022801"/>
    </source>
</evidence>
<dbReference type="SUPFAM" id="SSF55846">
    <property type="entry name" value="N-acetylmuramoyl-L-alanine amidase-like"/>
    <property type="match status" value="1"/>
</dbReference>
<evidence type="ECO:0000256" key="1">
    <source>
        <dbReference type="ARBA" id="ARBA00001561"/>
    </source>
</evidence>
<organism evidence="7">
    <name type="scientific">hydrothermal vent metagenome</name>
    <dbReference type="NCBI Taxonomy" id="652676"/>
    <lineage>
        <taxon>unclassified sequences</taxon>
        <taxon>metagenomes</taxon>
        <taxon>ecological metagenomes</taxon>
    </lineage>
</organism>
<dbReference type="EC" id="3.5.1.28" evidence="3"/>
<dbReference type="GO" id="GO:0009253">
    <property type="term" value="P:peptidoglycan catabolic process"/>
    <property type="evidence" value="ECO:0007669"/>
    <property type="project" value="InterPro"/>
</dbReference>
<sequence>MISHPSPNFDDRPAAATVKYLILHYTGMATGQAALDRLCDPAAKVSAHYLIEEDGRVFSLVAEHKRAWHAGVSSWAGERDINGLSIGIELVNPGHDEPGYKGDYRSFPKEQMTALGNLCKDILSRHDILPWHILGHSDVAPMRKCDPGELFDWRSLASEGIGLWPERNDPSLGQDWQDISVVQQNLAEFGYDIKVTGKLDSQTRAVLSAFQQHFRPADTAGKSDQECLAILEELRKTH</sequence>
<dbReference type="GO" id="GO:0008745">
    <property type="term" value="F:N-acetylmuramoyl-L-alanine amidase activity"/>
    <property type="evidence" value="ECO:0007669"/>
    <property type="project" value="UniProtKB-EC"/>
</dbReference>
<dbReference type="PANTHER" id="PTHR30417:SF1">
    <property type="entry name" value="N-ACETYLMURAMOYL-L-ALANINE AMIDASE AMID"/>
    <property type="match status" value="1"/>
</dbReference>
<proteinExistence type="inferred from homology"/>
<dbReference type="GO" id="GO:0019867">
    <property type="term" value="C:outer membrane"/>
    <property type="evidence" value="ECO:0007669"/>
    <property type="project" value="TreeGrafter"/>
</dbReference>
<dbReference type="SUPFAM" id="SSF47090">
    <property type="entry name" value="PGBD-like"/>
    <property type="match status" value="1"/>
</dbReference>